<dbReference type="Gene3D" id="2.40.10.10">
    <property type="entry name" value="Trypsin-like serine proteases"/>
    <property type="match status" value="1"/>
</dbReference>
<keyword evidence="2 8" id="KW-0645">Protease</keyword>
<keyword evidence="7" id="KW-1015">Disulfide bond</keyword>
<feature type="chain" id="PRO_5043527087" description="Peptidase S1 domain-containing protein" evidence="9">
    <location>
        <begin position="20"/>
        <end position="308"/>
    </location>
</feature>
<evidence type="ECO:0000313" key="11">
    <source>
        <dbReference type="EMBL" id="CAH2091592.1"/>
    </source>
</evidence>
<evidence type="ECO:0000259" key="10">
    <source>
        <dbReference type="PROSITE" id="PS50240"/>
    </source>
</evidence>
<dbReference type="PANTHER" id="PTHR24276">
    <property type="entry name" value="POLYSERASE-RELATED"/>
    <property type="match status" value="1"/>
</dbReference>
<dbReference type="Proteomes" id="UP001153954">
    <property type="component" value="Unassembled WGS sequence"/>
</dbReference>
<evidence type="ECO:0000313" key="12">
    <source>
        <dbReference type="Proteomes" id="UP001153954"/>
    </source>
</evidence>
<evidence type="ECO:0000256" key="5">
    <source>
        <dbReference type="ARBA" id="ARBA00022825"/>
    </source>
</evidence>
<feature type="signal peptide" evidence="9">
    <location>
        <begin position="1"/>
        <end position="19"/>
    </location>
</feature>
<reference evidence="11" key="1">
    <citation type="submission" date="2022-03" db="EMBL/GenBank/DDBJ databases">
        <authorList>
            <person name="Tunstrom K."/>
        </authorList>
    </citation>
    <scope>NUCLEOTIDE SEQUENCE</scope>
</reference>
<dbReference type="InterPro" id="IPR043504">
    <property type="entry name" value="Peptidase_S1_PA_chymotrypsin"/>
</dbReference>
<dbReference type="SMART" id="SM00020">
    <property type="entry name" value="Tryp_SPc"/>
    <property type="match status" value="1"/>
</dbReference>
<dbReference type="CDD" id="cd00190">
    <property type="entry name" value="Tryp_SPc"/>
    <property type="match status" value="1"/>
</dbReference>
<dbReference type="SUPFAM" id="SSF50494">
    <property type="entry name" value="Trypsin-like serine proteases"/>
    <property type="match status" value="1"/>
</dbReference>
<evidence type="ECO:0000256" key="3">
    <source>
        <dbReference type="ARBA" id="ARBA00022729"/>
    </source>
</evidence>
<sequence length="308" mass="33969">MLILYQALYIVIVLSLSNARHKTVKHRIVIDYSELAGEAESNKENILKFLNETRVQRKYKSLFNSLLNKLTNSTRRIVSGVNTSIAAVPWQVSLREKTYPICGGSVITDLWLLTAAHCLLRPQASDLSVRLGSSWKTHGGEMYDVKEAYVHPQYARNTKVNDVGLIKLYSPLRFSAKVLPIGMIEKKARLLADRNAIVSGWGRLREGGPSATFLQSSTVMTIAMKLCRNSGLDRNPIDPVSMFCAGSFIQPSPDACHGDSGGPLVSDGVLIGVVSWGLGCARGNFPGVYTRLSSPVIWDWIHGHIMKT</sequence>
<comment type="caution">
    <text evidence="11">The sequence shown here is derived from an EMBL/GenBank/DDBJ whole genome shotgun (WGS) entry which is preliminary data.</text>
</comment>
<evidence type="ECO:0000256" key="4">
    <source>
        <dbReference type="ARBA" id="ARBA00022801"/>
    </source>
</evidence>
<name>A0AAU9U0G6_EUPED</name>
<gene>
    <name evidence="11" type="ORF">EEDITHA_LOCUS7446</name>
</gene>
<evidence type="ECO:0000256" key="9">
    <source>
        <dbReference type="SAM" id="SignalP"/>
    </source>
</evidence>
<keyword evidence="3 9" id="KW-0732">Signal</keyword>
<keyword evidence="5 8" id="KW-0720">Serine protease</keyword>
<dbReference type="PRINTS" id="PR00722">
    <property type="entry name" value="CHYMOTRYPSIN"/>
</dbReference>
<dbReference type="InterPro" id="IPR001254">
    <property type="entry name" value="Trypsin_dom"/>
</dbReference>
<accession>A0AAU9U0G6</accession>
<dbReference type="AlphaFoldDB" id="A0AAU9U0G6"/>
<evidence type="ECO:0000256" key="2">
    <source>
        <dbReference type="ARBA" id="ARBA00022670"/>
    </source>
</evidence>
<feature type="domain" description="Peptidase S1" evidence="10">
    <location>
        <begin position="77"/>
        <end position="306"/>
    </location>
</feature>
<dbReference type="InterPro" id="IPR001314">
    <property type="entry name" value="Peptidase_S1A"/>
</dbReference>
<dbReference type="PANTHER" id="PTHR24276:SF91">
    <property type="entry name" value="AT26814P-RELATED"/>
    <property type="match status" value="1"/>
</dbReference>
<dbReference type="GO" id="GO:0006508">
    <property type="term" value="P:proteolysis"/>
    <property type="evidence" value="ECO:0007669"/>
    <property type="project" value="UniProtKB-KW"/>
</dbReference>
<evidence type="ECO:0000256" key="8">
    <source>
        <dbReference type="RuleBase" id="RU363034"/>
    </source>
</evidence>
<keyword evidence="6" id="KW-0865">Zymogen</keyword>
<dbReference type="GO" id="GO:0004252">
    <property type="term" value="F:serine-type endopeptidase activity"/>
    <property type="evidence" value="ECO:0007669"/>
    <property type="project" value="InterPro"/>
</dbReference>
<dbReference type="InterPro" id="IPR009003">
    <property type="entry name" value="Peptidase_S1_PA"/>
</dbReference>
<protein>
    <recommendedName>
        <fullName evidence="10">Peptidase S1 domain-containing protein</fullName>
    </recommendedName>
</protein>
<evidence type="ECO:0000256" key="6">
    <source>
        <dbReference type="ARBA" id="ARBA00023145"/>
    </source>
</evidence>
<proteinExistence type="inferred from homology"/>
<keyword evidence="4 8" id="KW-0378">Hydrolase</keyword>
<dbReference type="Pfam" id="PF00089">
    <property type="entry name" value="Trypsin"/>
    <property type="match status" value="1"/>
</dbReference>
<dbReference type="FunFam" id="2.40.10.10:FF:000077">
    <property type="entry name" value="Predicted protein"/>
    <property type="match status" value="1"/>
</dbReference>
<dbReference type="InterPro" id="IPR018114">
    <property type="entry name" value="TRYPSIN_HIS"/>
</dbReference>
<dbReference type="EMBL" id="CAKOGL010000011">
    <property type="protein sequence ID" value="CAH2091592.1"/>
    <property type="molecule type" value="Genomic_DNA"/>
</dbReference>
<organism evidence="11 12">
    <name type="scientific">Euphydryas editha</name>
    <name type="common">Edith's checkerspot</name>
    <dbReference type="NCBI Taxonomy" id="104508"/>
    <lineage>
        <taxon>Eukaryota</taxon>
        <taxon>Metazoa</taxon>
        <taxon>Ecdysozoa</taxon>
        <taxon>Arthropoda</taxon>
        <taxon>Hexapoda</taxon>
        <taxon>Insecta</taxon>
        <taxon>Pterygota</taxon>
        <taxon>Neoptera</taxon>
        <taxon>Endopterygota</taxon>
        <taxon>Lepidoptera</taxon>
        <taxon>Glossata</taxon>
        <taxon>Ditrysia</taxon>
        <taxon>Papilionoidea</taxon>
        <taxon>Nymphalidae</taxon>
        <taxon>Nymphalinae</taxon>
        <taxon>Euphydryas</taxon>
    </lineage>
</organism>
<evidence type="ECO:0000256" key="7">
    <source>
        <dbReference type="ARBA" id="ARBA00023157"/>
    </source>
</evidence>
<evidence type="ECO:0000256" key="1">
    <source>
        <dbReference type="ARBA" id="ARBA00007664"/>
    </source>
</evidence>
<keyword evidence="12" id="KW-1185">Reference proteome</keyword>
<dbReference type="PROSITE" id="PS00134">
    <property type="entry name" value="TRYPSIN_HIS"/>
    <property type="match status" value="1"/>
</dbReference>
<dbReference type="PROSITE" id="PS00135">
    <property type="entry name" value="TRYPSIN_SER"/>
    <property type="match status" value="1"/>
</dbReference>
<dbReference type="InterPro" id="IPR033116">
    <property type="entry name" value="TRYPSIN_SER"/>
</dbReference>
<comment type="similarity">
    <text evidence="1">Belongs to the peptidase S1 family.</text>
</comment>
<dbReference type="InterPro" id="IPR050430">
    <property type="entry name" value="Peptidase_S1"/>
</dbReference>
<dbReference type="PROSITE" id="PS50240">
    <property type="entry name" value="TRYPSIN_DOM"/>
    <property type="match status" value="1"/>
</dbReference>